<sequence>MLQTEAAPSMRLSPSMGGTLVIVYNILTLKETTYRKKQNYSYCFSQ</sequence>
<evidence type="ECO:0000256" key="1">
    <source>
        <dbReference type="SAM" id="Phobius"/>
    </source>
</evidence>
<name>A0A8X6NH99_NEPPI</name>
<feature type="non-terminal residue" evidence="2">
    <location>
        <position position="46"/>
    </location>
</feature>
<accession>A0A8X6NH99</accession>
<keyword evidence="1" id="KW-1133">Transmembrane helix</keyword>
<dbReference type="EMBL" id="BMAW01009640">
    <property type="protein sequence ID" value="GFT14947.1"/>
    <property type="molecule type" value="Genomic_DNA"/>
</dbReference>
<keyword evidence="1" id="KW-0812">Transmembrane</keyword>
<comment type="caution">
    <text evidence="2">The sequence shown here is derived from an EMBL/GenBank/DDBJ whole genome shotgun (WGS) entry which is preliminary data.</text>
</comment>
<evidence type="ECO:0000313" key="3">
    <source>
        <dbReference type="Proteomes" id="UP000887013"/>
    </source>
</evidence>
<gene>
    <name evidence="2" type="ORF">NPIL_183701</name>
</gene>
<proteinExistence type="predicted"/>
<protein>
    <submittedName>
        <fullName evidence="2">Uncharacterized protein</fullName>
    </submittedName>
</protein>
<dbReference type="Proteomes" id="UP000887013">
    <property type="component" value="Unassembled WGS sequence"/>
</dbReference>
<evidence type="ECO:0000313" key="2">
    <source>
        <dbReference type="EMBL" id="GFT14947.1"/>
    </source>
</evidence>
<feature type="transmembrane region" description="Helical" evidence="1">
    <location>
        <begin position="12"/>
        <end position="29"/>
    </location>
</feature>
<keyword evidence="1" id="KW-0472">Membrane</keyword>
<organism evidence="2 3">
    <name type="scientific">Nephila pilipes</name>
    <name type="common">Giant wood spider</name>
    <name type="synonym">Nephila maculata</name>
    <dbReference type="NCBI Taxonomy" id="299642"/>
    <lineage>
        <taxon>Eukaryota</taxon>
        <taxon>Metazoa</taxon>
        <taxon>Ecdysozoa</taxon>
        <taxon>Arthropoda</taxon>
        <taxon>Chelicerata</taxon>
        <taxon>Arachnida</taxon>
        <taxon>Araneae</taxon>
        <taxon>Araneomorphae</taxon>
        <taxon>Entelegynae</taxon>
        <taxon>Araneoidea</taxon>
        <taxon>Nephilidae</taxon>
        <taxon>Nephila</taxon>
    </lineage>
</organism>
<reference evidence="2" key="1">
    <citation type="submission" date="2020-08" db="EMBL/GenBank/DDBJ databases">
        <title>Multicomponent nature underlies the extraordinary mechanical properties of spider dragline silk.</title>
        <authorList>
            <person name="Kono N."/>
            <person name="Nakamura H."/>
            <person name="Mori M."/>
            <person name="Yoshida Y."/>
            <person name="Ohtoshi R."/>
            <person name="Malay A.D."/>
            <person name="Moran D.A.P."/>
            <person name="Tomita M."/>
            <person name="Numata K."/>
            <person name="Arakawa K."/>
        </authorList>
    </citation>
    <scope>NUCLEOTIDE SEQUENCE</scope>
</reference>
<dbReference type="AlphaFoldDB" id="A0A8X6NH99"/>
<keyword evidence="3" id="KW-1185">Reference proteome</keyword>